<dbReference type="SUPFAM" id="SSF81301">
    <property type="entry name" value="Nucleotidyltransferase"/>
    <property type="match status" value="1"/>
</dbReference>
<dbReference type="PROSITE" id="PS50910">
    <property type="entry name" value="HEPN"/>
    <property type="match status" value="1"/>
</dbReference>
<dbReference type="SMART" id="SM00748">
    <property type="entry name" value="HEPN"/>
    <property type="match status" value="1"/>
</dbReference>
<reference evidence="2" key="1">
    <citation type="journal article" date="2020" name="mSystems">
        <title>Genome- and Community-Level Interaction Insights into Carbon Utilization and Element Cycling Functions of Hydrothermarchaeota in Hydrothermal Sediment.</title>
        <authorList>
            <person name="Zhou Z."/>
            <person name="Liu Y."/>
            <person name="Xu W."/>
            <person name="Pan J."/>
            <person name="Luo Z.H."/>
            <person name="Li M."/>
        </authorList>
    </citation>
    <scope>NUCLEOTIDE SEQUENCE [LARGE SCALE GENOMIC DNA]</scope>
    <source>
        <strain evidence="2">SpSt-605</strain>
    </source>
</reference>
<name>A0A832GLZ9_9BACT</name>
<evidence type="ECO:0000313" key="2">
    <source>
        <dbReference type="EMBL" id="HGV54766.1"/>
    </source>
</evidence>
<dbReference type="InterPro" id="IPR007842">
    <property type="entry name" value="HEPN_dom"/>
</dbReference>
<accession>A0A832GLZ9</accession>
<dbReference type="InterPro" id="IPR002934">
    <property type="entry name" value="Polymerase_NTP_transf_dom"/>
</dbReference>
<protein>
    <submittedName>
        <fullName evidence="2">HEPN domain-containing protein</fullName>
    </submittedName>
</protein>
<feature type="domain" description="HEPN" evidence="1">
    <location>
        <begin position="162"/>
        <end position="282"/>
    </location>
</feature>
<dbReference type="SUPFAM" id="SSF81593">
    <property type="entry name" value="Nucleotidyltransferase substrate binding subunit/domain"/>
    <property type="match status" value="1"/>
</dbReference>
<dbReference type="Pfam" id="PF01909">
    <property type="entry name" value="NTP_transf_2"/>
    <property type="match status" value="1"/>
</dbReference>
<dbReference type="PANTHER" id="PTHR33933:SF1">
    <property type="entry name" value="PROTEIN ADENYLYLTRANSFERASE MNTA-RELATED"/>
    <property type="match status" value="1"/>
</dbReference>
<dbReference type="Gene3D" id="3.30.460.10">
    <property type="entry name" value="Beta Polymerase, domain 2"/>
    <property type="match status" value="1"/>
</dbReference>
<dbReference type="PANTHER" id="PTHR33933">
    <property type="entry name" value="NUCLEOTIDYLTRANSFERASE"/>
    <property type="match status" value="1"/>
</dbReference>
<dbReference type="InterPro" id="IPR052548">
    <property type="entry name" value="Type_VII_TA_antitoxin"/>
</dbReference>
<dbReference type="EMBL" id="DSZU01000026">
    <property type="protein sequence ID" value="HGV54766.1"/>
    <property type="molecule type" value="Genomic_DNA"/>
</dbReference>
<dbReference type="AlphaFoldDB" id="A0A832GLZ9"/>
<dbReference type="CDD" id="cd05403">
    <property type="entry name" value="NT_KNTase_like"/>
    <property type="match status" value="1"/>
</dbReference>
<dbReference type="Gene3D" id="1.20.120.330">
    <property type="entry name" value="Nucleotidyltransferases domain 2"/>
    <property type="match status" value="1"/>
</dbReference>
<comment type="caution">
    <text evidence="2">The sequence shown here is derived from an EMBL/GenBank/DDBJ whole genome shotgun (WGS) entry which is preliminary data.</text>
</comment>
<dbReference type="Pfam" id="PF05168">
    <property type="entry name" value="HEPN"/>
    <property type="match status" value="1"/>
</dbReference>
<organism evidence="2">
    <name type="scientific">Caldimicrobium thiodismutans</name>
    <dbReference type="NCBI Taxonomy" id="1653476"/>
    <lineage>
        <taxon>Bacteria</taxon>
        <taxon>Pseudomonadati</taxon>
        <taxon>Thermodesulfobacteriota</taxon>
        <taxon>Thermodesulfobacteria</taxon>
        <taxon>Thermodesulfobacteriales</taxon>
        <taxon>Thermodesulfobacteriaceae</taxon>
        <taxon>Caldimicrobium</taxon>
    </lineage>
</organism>
<dbReference type="InterPro" id="IPR043519">
    <property type="entry name" value="NT_sf"/>
</dbReference>
<proteinExistence type="predicted"/>
<dbReference type="GO" id="GO:0016779">
    <property type="term" value="F:nucleotidyltransferase activity"/>
    <property type="evidence" value="ECO:0007669"/>
    <property type="project" value="InterPro"/>
</dbReference>
<gene>
    <name evidence="2" type="ORF">ENT73_01580</name>
</gene>
<evidence type="ECO:0000259" key="1">
    <source>
        <dbReference type="PROSITE" id="PS50910"/>
    </source>
</evidence>
<sequence>MIVEKKELLDLLKKKLEGSPLPVIGAILFGSFAKGTLGSESDLDLLVVVGAETPLTKSRIKEIALLKKHLRLGIPVDIILVTPTECEFFFKNHHPLFLDVAFDGILLLDKDGWLEGLISQTKEEVIAKGHKKLLDGWKFSVKYREATPLSPVTNKDFSKAFLKDAQRDYEIAKILAREGYYDKSIYHFQQAAEKAIKALLFCFGEFKRTHYVSEILINCLKDQHLPDIWAQRLKQIAELNLYLEPEVTRSRYPQISAWGLWLPADEYDEEAAIEAEEKVRVILTTSQEFVAWWYGENLDLEVEAT</sequence>